<feature type="non-terminal residue" evidence="1">
    <location>
        <position position="1"/>
    </location>
</feature>
<accession>A0ACA9QQM0</accession>
<gene>
    <name evidence="1" type="ORF">ACOLOM_LOCUS13215</name>
</gene>
<organism evidence="1 2">
    <name type="scientific">Acaulospora colombiana</name>
    <dbReference type="NCBI Taxonomy" id="27376"/>
    <lineage>
        <taxon>Eukaryota</taxon>
        <taxon>Fungi</taxon>
        <taxon>Fungi incertae sedis</taxon>
        <taxon>Mucoromycota</taxon>
        <taxon>Glomeromycotina</taxon>
        <taxon>Glomeromycetes</taxon>
        <taxon>Diversisporales</taxon>
        <taxon>Acaulosporaceae</taxon>
        <taxon>Acaulospora</taxon>
    </lineage>
</organism>
<dbReference type="EMBL" id="CAJVPT010059058">
    <property type="protein sequence ID" value="CAG8761322.1"/>
    <property type="molecule type" value="Genomic_DNA"/>
</dbReference>
<evidence type="ECO:0000313" key="1">
    <source>
        <dbReference type="EMBL" id="CAG8761322.1"/>
    </source>
</evidence>
<comment type="caution">
    <text evidence="1">The sequence shown here is derived from an EMBL/GenBank/DDBJ whole genome shotgun (WGS) entry which is preliminary data.</text>
</comment>
<evidence type="ECO:0000313" key="2">
    <source>
        <dbReference type="Proteomes" id="UP000789525"/>
    </source>
</evidence>
<proteinExistence type="predicted"/>
<dbReference type="Proteomes" id="UP000789525">
    <property type="component" value="Unassembled WGS sequence"/>
</dbReference>
<sequence length="248" mass="25893">VTFPDIIPDILPHLSSKNPQVKEGAVKFLHRCMLNTKTPPDSQQIKPLSEGVANLLGDSVEGVRNESAEALGVLMKIVGERAMNPVLEPLDDLRKAKVKEAFDKAVVKCKVGSAAPAPRAAAKAEPPKKKAAAPKPKEEATGEEEEKPAPPPKLPAKLAAKLGAKKPPAAAGGEGSSSAGPSAASAPAPKKPVVAAPAKASAKVAPPVATDTFKFRFTPEDAEERINELIPANIRTDLGDANWKTRLA</sequence>
<reference evidence="1" key="1">
    <citation type="submission" date="2021-06" db="EMBL/GenBank/DDBJ databases">
        <authorList>
            <person name="Kallberg Y."/>
            <person name="Tangrot J."/>
            <person name="Rosling A."/>
        </authorList>
    </citation>
    <scope>NUCLEOTIDE SEQUENCE</scope>
    <source>
        <strain evidence="1">CL356</strain>
    </source>
</reference>
<protein>
    <submittedName>
        <fullName evidence="1">13014_t:CDS:1</fullName>
    </submittedName>
</protein>
<name>A0ACA9QQM0_9GLOM</name>
<feature type="non-terminal residue" evidence="1">
    <location>
        <position position="248"/>
    </location>
</feature>
<keyword evidence="2" id="KW-1185">Reference proteome</keyword>